<accession>A0A1B9HU72</accession>
<dbReference type="RefSeq" id="XP_019008035.1">
    <property type="nucleotide sequence ID" value="XM_019158897.1"/>
</dbReference>
<dbReference type="OrthoDB" id="17212at2759"/>
<reference evidence="3" key="3">
    <citation type="submission" date="2016-07" db="EMBL/GenBank/DDBJ databases">
        <title>Evolution of pathogenesis and genome organization in the Tremellales.</title>
        <authorList>
            <person name="Cuomo C."/>
            <person name="Litvintseva A."/>
            <person name="Heitman J."/>
            <person name="Chen Y."/>
            <person name="Sun S."/>
            <person name="Springer D."/>
            <person name="Dromer F."/>
            <person name="Young S."/>
            <person name="Zeng Q."/>
            <person name="Chapman S."/>
            <person name="Gujja S."/>
            <person name="Saif S."/>
            <person name="Birren B."/>
        </authorList>
    </citation>
    <scope>NUCLEOTIDE SEQUENCE</scope>
    <source>
        <strain evidence="3">CBS 10737</strain>
    </source>
</reference>
<dbReference type="GO" id="GO:0019722">
    <property type="term" value="P:calcium-mediated signaling"/>
    <property type="evidence" value="ECO:0007669"/>
    <property type="project" value="InterPro"/>
</dbReference>
<organism evidence="3">
    <name type="scientific">Kwoniella pini CBS 10737</name>
    <dbReference type="NCBI Taxonomy" id="1296096"/>
    <lineage>
        <taxon>Eukaryota</taxon>
        <taxon>Fungi</taxon>
        <taxon>Dikarya</taxon>
        <taxon>Basidiomycota</taxon>
        <taxon>Agaricomycotina</taxon>
        <taxon>Tremellomycetes</taxon>
        <taxon>Tremellales</taxon>
        <taxon>Cryptococcaceae</taxon>
        <taxon>Kwoniella</taxon>
    </lineage>
</organism>
<feature type="region of interest" description="Disordered" evidence="2">
    <location>
        <begin position="1"/>
        <end position="22"/>
    </location>
</feature>
<dbReference type="PANTHER" id="PTHR10300">
    <property type="entry name" value="CALCIPRESSIN"/>
    <property type="match status" value="1"/>
</dbReference>
<dbReference type="KEGG" id="kpin:30175572"/>
<dbReference type="PANTHER" id="PTHR10300:SF14">
    <property type="entry name" value="PROTEIN SARAH"/>
    <property type="match status" value="1"/>
</dbReference>
<dbReference type="InterPro" id="IPR006931">
    <property type="entry name" value="Calcipressin"/>
</dbReference>
<dbReference type="AlphaFoldDB" id="A0A1B9HU72"/>
<dbReference type="Pfam" id="PF04847">
    <property type="entry name" value="Calcipressin"/>
    <property type="match status" value="1"/>
</dbReference>
<evidence type="ECO:0000313" key="4">
    <source>
        <dbReference type="EMBL" id="WWC72437.1"/>
    </source>
</evidence>
<dbReference type="EMBL" id="CP144527">
    <property type="protein sequence ID" value="WWC72437.1"/>
    <property type="molecule type" value="Genomic_DNA"/>
</dbReference>
<evidence type="ECO:0000313" key="3">
    <source>
        <dbReference type="EMBL" id="OCF46816.1"/>
    </source>
</evidence>
<dbReference type="GeneID" id="30175572"/>
<sequence>MTASPTSISIPPPPALEPPEEPTNTLALLLPNQALFEPSILALLKSHYGLFGEIIHWAPVKGFGRVIIAFATNEDAERTKREGDWLKLDLTPNILSGDNGVEEQNQEVNMMQDTTNEGEKSFKEGVQSEYFTPKSTRKRRSQILKSNELILRLYNLPPTPINPDPSSFHLAPPTLPHNFLISPPGSPPEGWEPILEEGPNTSILAEDLQRALESLQLNGINRKKGGKEIILSEGPITVQVEDTTKLIEQGDDDQEEEEEEEDYSSDKWEIKEKLDNNINKEIWNIPNQGNFSSIQSIDKQIDLGGLNGFISGSNTPSGKIKIAPTARPPM</sequence>
<dbReference type="EMBL" id="KI894015">
    <property type="protein sequence ID" value="OCF46816.1"/>
    <property type="molecule type" value="Genomic_DNA"/>
</dbReference>
<evidence type="ECO:0000313" key="5">
    <source>
        <dbReference type="Proteomes" id="UP000094020"/>
    </source>
</evidence>
<gene>
    <name evidence="3" type="ORF">I206_07203</name>
    <name evidence="4" type="ORF">I206_106399</name>
</gene>
<reference evidence="4" key="2">
    <citation type="submission" date="2013-07" db="EMBL/GenBank/DDBJ databases">
        <authorList>
            <consortium name="The Broad Institute Genome Sequencing Platform"/>
            <person name="Cuomo C."/>
            <person name="Litvintseva A."/>
            <person name="Chen Y."/>
            <person name="Heitman J."/>
            <person name="Sun S."/>
            <person name="Springer D."/>
            <person name="Dromer F."/>
            <person name="Young S.K."/>
            <person name="Zeng Q."/>
            <person name="Gargeya S."/>
            <person name="Fitzgerald M."/>
            <person name="Abouelleil A."/>
            <person name="Alvarado L."/>
            <person name="Berlin A.M."/>
            <person name="Chapman S.B."/>
            <person name="Dewar J."/>
            <person name="Goldberg J."/>
            <person name="Griggs A."/>
            <person name="Gujja S."/>
            <person name="Hansen M."/>
            <person name="Howarth C."/>
            <person name="Imamovic A."/>
            <person name="Larimer J."/>
            <person name="McCowan C."/>
            <person name="Murphy C."/>
            <person name="Pearson M."/>
            <person name="Priest M."/>
            <person name="Roberts A."/>
            <person name="Saif S."/>
            <person name="Shea T."/>
            <person name="Sykes S."/>
            <person name="Wortman J."/>
            <person name="Nusbaum C."/>
            <person name="Birren B."/>
        </authorList>
    </citation>
    <scope>NUCLEOTIDE SEQUENCE</scope>
    <source>
        <strain evidence="4">CBS 10737</strain>
    </source>
</reference>
<keyword evidence="5" id="KW-1185">Reference proteome</keyword>
<evidence type="ECO:0008006" key="6">
    <source>
        <dbReference type="Google" id="ProtNLM"/>
    </source>
</evidence>
<dbReference type="STRING" id="1296096.A0A1B9HU72"/>
<evidence type="ECO:0000256" key="1">
    <source>
        <dbReference type="ARBA" id="ARBA00008209"/>
    </source>
</evidence>
<dbReference type="Proteomes" id="UP000094020">
    <property type="component" value="Chromosome 9"/>
</dbReference>
<dbReference type="GO" id="GO:0005737">
    <property type="term" value="C:cytoplasm"/>
    <property type="evidence" value="ECO:0007669"/>
    <property type="project" value="TreeGrafter"/>
</dbReference>
<evidence type="ECO:0000256" key="2">
    <source>
        <dbReference type="SAM" id="MobiDB-lite"/>
    </source>
</evidence>
<proteinExistence type="inferred from homology"/>
<protein>
    <recommendedName>
        <fullName evidence="6">Calcineurin-binding protein</fullName>
    </recommendedName>
</protein>
<comment type="similarity">
    <text evidence="1">Belongs to the RCAN family.</text>
</comment>
<dbReference type="GO" id="GO:0005634">
    <property type="term" value="C:nucleus"/>
    <property type="evidence" value="ECO:0007669"/>
    <property type="project" value="TreeGrafter"/>
</dbReference>
<reference evidence="3" key="1">
    <citation type="submission" date="2013-07" db="EMBL/GenBank/DDBJ databases">
        <title>The Genome Sequence of Cryptococcus pinus CBS10737.</title>
        <authorList>
            <consortium name="The Broad Institute Genome Sequencing Platform"/>
            <person name="Cuomo C."/>
            <person name="Litvintseva A."/>
            <person name="Chen Y."/>
            <person name="Heitman J."/>
            <person name="Sun S."/>
            <person name="Springer D."/>
            <person name="Dromer F."/>
            <person name="Young S.K."/>
            <person name="Zeng Q."/>
            <person name="Gargeya S."/>
            <person name="Fitzgerald M."/>
            <person name="Abouelleil A."/>
            <person name="Alvarado L."/>
            <person name="Berlin A.M."/>
            <person name="Chapman S.B."/>
            <person name="Dewar J."/>
            <person name="Goldberg J."/>
            <person name="Griggs A."/>
            <person name="Gujja S."/>
            <person name="Hansen M."/>
            <person name="Howarth C."/>
            <person name="Imamovic A."/>
            <person name="Larimer J."/>
            <person name="McCowan C."/>
            <person name="Murphy C."/>
            <person name="Pearson M."/>
            <person name="Priest M."/>
            <person name="Roberts A."/>
            <person name="Saif S."/>
            <person name="Shea T."/>
            <person name="Sykes S."/>
            <person name="Wortman J."/>
            <person name="Nusbaum C."/>
            <person name="Birren B."/>
        </authorList>
    </citation>
    <scope>NUCLEOTIDE SEQUENCE [LARGE SCALE GENOMIC DNA]</scope>
    <source>
        <strain evidence="3">CBS 10737</strain>
    </source>
</reference>
<name>A0A1B9HU72_9TREE</name>
<reference evidence="4" key="4">
    <citation type="submission" date="2024-02" db="EMBL/GenBank/DDBJ databases">
        <title>Comparative genomics of Cryptococcus and Kwoniella reveals pathogenesis evolution and contrasting modes of karyotype evolution via chromosome fusion or intercentromeric recombination.</title>
        <authorList>
            <person name="Coelho M.A."/>
            <person name="David-Palma M."/>
            <person name="Shea T."/>
            <person name="Bowers K."/>
            <person name="McGinley-Smith S."/>
            <person name="Mohammad A.W."/>
            <person name="Gnirke A."/>
            <person name="Yurkov A.M."/>
            <person name="Nowrousian M."/>
            <person name="Sun S."/>
            <person name="Cuomo C.A."/>
            <person name="Heitman J."/>
        </authorList>
    </citation>
    <scope>NUCLEOTIDE SEQUENCE</scope>
    <source>
        <strain evidence="4">CBS 10737</strain>
    </source>
</reference>
<dbReference type="GO" id="GO:0008597">
    <property type="term" value="F:calcium-dependent protein serine/threonine phosphatase regulator activity"/>
    <property type="evidence" value="ECO:0007669"/>
    <property type="project" value="TreeGrafter"/>
</dbReference>